<reference evidence="3 4" key="1">
    <citation type="journal article" date="2013" name="Int. J. Syst. Evol. Microbiol.">
        <title>Kordia antarctica sp. nov., isolated from Antarctic seawater.</title>
        <authorList>
            <person name="Baek K."/>
            <person name="Choi A."/>
            <person name="Kang I."/>
            <person name="Lee K."/>
            <person name="Cho J.C."/>
        </authorList>
    </citation>
    <scope>NUCLEOTIDE SEQUENCE [LARGE SCALE GENOMIC DNA]</scope>
    <source>
        <strain evidence="3 4">IMCC3317</strain>
    </source>
</reference>
<dbReference type="SUPFAM" id="SSF51182">
    <property type="entry name" value="RmlC-like cupins"/>
    <property type="match status" value="1"/>
</dbReference>
<dbReference type="EMBL" id="CP019288">
    <property type="protein sequence ID" value="QHI35951.1"/>
    <property type="molecule type" value="Genomic_DNA"/>
</dbReference>
<organism evidence="3 4">
    <name type="scientific">Kordia antarctica</name>
    <dbReference type="NCBI Taxonomy" id="1218801"/>
    <lineage>
        <taxon>Bacteria</taxon>
        <taxon>Pseudomonadati</taxon>
        <taxon>Bacteroidota</taxon>
        <taxon>Flavobacteriia</taxon>
        <taxon>Flavobacteriales</taxon>
        <taxon>Flavobacteriaceae</taxon>
        <taxon>Kordia</taxon>
    </lineage>
</organism>
<name>A0A7L4ZHJ1_9FLAO</name>
<feature type="domain" description="Cupin type-2" evidence="2">
    <location>
        <begin position="40"/>
        <end position="108"/>
    </location>
</feature>
<dbReference type="Gene3D" id="2.60.120.10">
    <property type="entry name" value="Jelly Rolls"/>
    <property type="match status" value="1"/>
</dbReference>
<gene>
    <name evidence="3" type="ORF">IMCC3317_12990</name>
</gene>
<dbReference type="PANTHER" id="PTHR35848:SF6">
    <property type="entry name" value="CUPIN TYPE-2 DOMAIN-CONTAINING PROTEIN"/>
    <property type="match status" value="1"/>
</dbReference>
<sequence length="115" mass="12901">MAKQLIPQLGFFPQFSGAEGSEVSEVNLKEKVKAPFKASRWSVSPGFSSPVDQHEVKECWFVASGKGVLTFKGDIKGDIQAGDVIHFDPMESHQVYNSGEELLTIFSIWWEEHEE</sequence>
<dbReference type="AlphaFoldDB" id="A0A7L4ZHJ1"/>
<dbReference type="KEGG" id="kan:IMCC3317_12990"/>
<evidence type="ECO:0000313" key="3">
    <source>
        <dbReference type="EMBL" id="QHI35951.1"/>
    </source>
</evidence>
<proteinExistence type="predicted"/>
<dbReference type="InterPro" id="IPR013096">
    <property type="entry name" value="Cupin_2"/>
</dbReference>
<dbReference type="InterPro" id="IPR014710">
    <property type="entry name" value="RmlC-like_jellyroll"/>
</dbReference>
<dbReference type="Proteomes" id="UP000464657">
    <property type="component" value="Chromosome"/>
</dbReference>
<accession>A0A7L4ZHJ1</accession>
<evidence type="ECO:0000259" key="2">
    <source>
        <dbReference type="Pfam" id="PF07883"/>
    </source>
</evidence>
<evidence type="ECO:0000313" key="4">
    <source>
        <dbReference type="Proteomes" id="UP000464657"/>
    </source>
</evidence>
<dbReference type="Pfam" id="PF07883">
    <property type="entry name" value="Cupin_2"/>
    <property type="match status" value="1"/>
</dbReference>
<dbReference type="GO" id="GO:0046872">
    <property type="term" value="F:metal ion binding"/>
    <property type="evidence" value="ECO:0007669"/>
    <property type="project" value="UniProtKB-KW"/>
</dbReference>
<dbReference type="RefSeq" id="WP_160128681.1">
    <property type="nucleotide sequence ID" value="NZ_CP019288.1"/>
</dbReference>
<keyword evidence="1" id="KW-0479">Metal-binding</keyword>
<dbReference type="InterPro" id="IPR051610">
    <property type="entry name" value="GPI/OXD"/>
</dbReference>
<dbReference type="OrthoDB" id="160522at2"/>
<dbReference type="InterPro" id="IPR011051">
    <property type="entry name" value="RmlC_Cupin_sf"/>
</dbReference>
<keyword evidence="4" id="KW-1185">Reference proteome</keyword>
<protein>
    <recommendedName>
        <fullName evidence="2">Cupin type-2 domain-containing protein</fullName>
    </recommendedName>
</protein>
<evidence type="ECO:0000256" key="1">
    <source>
        <dbReference type="ARBA" id="ARBA00022723"/>
    </source>
</evidence>
<dbReference type="PANTHER" id="PTHR35848">
    <property type="entry name" value="OXALATE-BINDING PROTEIN"/>
    <property type="match status" value="1"/>
</dbReference>